<accession>A0A644WDJ6</accession>
<proteinExistence type="predicted"/>
<gene>
    <name evidence="2" type="ORF">SDC9_47818</name>
</gene>
<dbReference type="Pfam" id="PF18962">
    <property type="entry name" value="Por_Secre_tail"/>
    <property type="match status" value="1"/>
</dbReference>
<feature type="domain" description="Secretion system C-terminal sorting" evidence="1">
    <location>
        <begin position="164"/>
        <end position="240"/>
    </location>
</feature>
<sequence length="242" mass="26892">MKKIYFLLAVLLGISLGLKAQQSFEFSYNGTVFNDTVKIDVASTGGEEVSLDFIHFKNITDDTIYVRVYRQDIMLNPTASLYMCIGDCTLDTISSTIIPLEPNVEFTGFDLQYTYTSDAPSVARIHLVDPTTLQSLQSFVVLYRNPDLSIAKPIKSNVLSLEAYPNPAAQSATINYSLPSNYRQVTLVLRNMIGEELKTVQLSSSSKGKQTINTYDLPNGVYFYSIIGDGKTIATKKLIVKH</sequence>
<evidence type="ECO:0000259" key="1">
    <source>
        <dbReference type="Pfam" id="PF18962"/>
    </source>
</evidence>
<name>A0A644WDJ6_9ZZZZ</name>
<organism evidence="2">
    <name type="scientific">bioreactor metagenome</name>
    <dbReference type="NCBI Taxonomy" id="1076179"/>
    <lineage>
        <taxon>unclassified sequences</taxon>
        <taxon>metagenomes</taxon>
        <taxon>ecological metagenomes</taxon>
    </lineage>
</organism>
<comment type="caution">
    <text evidence="2">The sequence shown here is derived from an EMBL/GenBank/DDBJ whole genome shotgun (WGS) entry which is preliminary data.</text>
</comment>
<dbReference type="EMBL" id="VSSQ01000807">
    <property type="protein sequence ID" value="MPM01578.1"/>
    <property type="molecule type" value="Genomic_DNA"/>
</dbReference>
<dbReference type="NCBIfam" id="TIGR04183">
    <property type="entry name" value="Por_Secre_tail"/>
    <property type="match status" value="1"/>
</dbReference>
<evidence type="ECO:0000313" key="2">
    <source>
        <dbReference type="EMBL" id="MPM01578.1"/>
    </source>
</evidence>
<reference evidence="2" key="1">
    <citation type="submission" date="2019-08" db="EMBL/GenBank/DDBJ databases">
        <authorList>
            <person name="Kucharzyk K."/>
            <person name="Murdoch R.W."/>
            <person name="Higgins S."/>
            <person name="Loffler F."/>
        </authorList>
    </citation>
    <scope>NUCLEOTIDE SEQUENCE</scope>
</reference>
<dbReference type="AlphaFoldDB" id="A0A644WDJ6"/>
<dbReference type="InterPro" id="IPR026444">
    <property type="entry name" value="Secre_tail"/>
</dbReference>
<protein>
    <recommendedName>
        <fullName evidence="1">Secretion system C-terminal sorting domain-containing protein</fullName>
    </recommendedName>
</protein>